<name>A0A8B8BHN9_CRAVI</name>
<dbReference type="SMART" id="SM00186">
    <property type="entry name" value="FBG"/>
    <property type="match status" value="1"/>
</dbReference>
<protein>
    <submittedName>
        <fullName evidence="4">Fibrinogen-like protein 1</fullName>
    </submittedName>
</protein>
<dbReference type="Pfam" id="PF00147">
    <property type="entry name" value="Fibrinogen_C"/>
    <property type="match status" value="1"/>
</dbReference>
<dbReference type="InterPro" id="IPR050373">
    <property type="entry name" value="Fibrinogen_C-term_domain"/>
</dbReference>
<organism evidence="3 4">
    <name type="scientific">Crassostrea virginica</name>
    <name type="common">Eastern oyster</name>
    <dbReference type="NCBI Taxonomy" id="6565"/>
    <lineage>
        <taxon>Eukaryota</taxon>
        <taxon>Metazoa</taxon>
        <taxon>Spiralia</taxon>
        <taxon>Lophotrochozoa</taxon>
        <taxon>Mollusca</taxon>
        <taxon>Bivalvia</taxon>
        <taxon>Autobranchia</taxon>
        <taxon>Pteriomorphia</taxon>
        <taxon>Ostreida</taxon>
        <taxon>Ostreoidea</taxon>
        <taxon>Ostreidae</taxon>
        <taxon>Crassostrea</taxon>
    </lineage>
</organism>
<evidence type="ECO:0000259" key="2">
    <source>
        <dbReference type="PROSITE" id="PS51406"/>
    </source>
</evidence>
<dbReference type="InterPro" id="IPR002181">
    <property type="entry name" value="Fibrinogen_a/b/g_C_dom"/>
</dbReference>
<evidence type="ECO:0000313" key="4">
    <source>
        <dbReference type="RefSeq" id="XP_022302892.1"/>
    </source>
</evidence>
<dbReference type="GO" id="GO:0005615">
    <property type="term" value="C:extracellular space"/>
    <property type="evidence" value="ECO:0007669"/>
    <property type="project" value="TreeGrafter"/>
</dbReference>
<keyword evidence="1" id="KW-0732">Signal</keyword>
<dbReference type="InterPro" id="IPR014716">
    <property type="entry name" value="Fibrinogen_a/b/g_C_1"/>
</dbReference>
<evidence type="ECO:0000256" key="1">
    <source>
        <dbReference type="SAM" id="SignalP"/>
    </source>
</evidence>
<dbReference type="OrthoDB" id="6115977at2759"/>
<dbReference type="Gene3D" id="3.90.215.10">
    <property type="entry name" value="Gamma Fibrinogen, chain A, domain 1"/>
    <property type="match status" value="1"/>
</dbReference>
<dbReference type="PANTHER" id="PTHR19143">
    <property type="entry name" value="FIBRINOGEN/TENASCIN/ANGIOPOEITIN"/>
    <property type="match status" value="1"/>
</dbReference>
<dbReference type="InterPro" id="IPR036056">
    <property type="entry name" value="Fibrinogen-like_C"/>
</dbReference>
<proteinExistence type="predicted"/>
<feature type="signal peptide" evidence="1">
    <location>
        <begin position="1"/>
        <end position="16"/>
    </location>
</feature>
<evidence type="ECO:0000313" key="3">
    <source>
        <dbReference type="Proteomes" id="UP000694844"/>
    </source>
</evidence>
<dbReference type="RefSeq" id="XP_022302892.1">
    <property type="nucleotide sequence ID" value="XM_022447184.1"/>
</dbReference>
<dbReference type="SUPFAM" id="SSF56496">
    <property type="entry name" value="Fibrinogen C-terminal domain-like"/>
    <property type="match status" value="1"/>
</dbReference>
<sequence length="340" mass="37763">MLQITHFSSVFTVLCAIDLFDITIATSAKEYFYNEGDISYADANGTLSSGYLTKRKTKTKCAAKCLDDLLCNAIELCTTPSGLECRLSRGWKNTGGLLSGATCNRFQIVDECEGEGYVDRRNDICTYDLCETCDCVSTYTQKSGVYAVMIAGDPKHVYCSFEGNLVWTVVQRRMDGSETFYRNWTEYELGFGSPFMEVWLGNKYISQLTADGLTVLRIELEDHTGYKGYAEYSNFTVTDVTDNYRIHVSGYTGSAGDSLAGSCGLCINGMQFSTFDQDNDNFFSVKCAVMFKGGWWHNACHKSSLNGLYGDTAFGQGIVWATWVTASLPLNSSTMKIRRP</sequence>
<accession>A0A8B8BHN9</accession>
<dbReference type="Proteomes" id="UP000694844">
    <property type="component" value="Chromosome 8"/>
</dbReference>
<reference evidence="4" key="1">
    <citation type="submission" date="2025-08" db="UniProtKB">
        <authorList>
            <consortium name="RefSeq"/>
        </authorList>
    </citation>
    <scope>IDENTIFICATION</scope>
    <source>
        <tissue evidence="4">Whole sample</tissue>
    </source>
</reference>
<dbReference type="GeneID" id="111110614"/>
<dbReference type="AlphaFoldDB" id="A0A8B8BHN9"/>
<feature type="domain" description="Fibrinogen C-terminal" evidence="2">
    <location>
        <begin position="126"/>
        <end position="340"/>
    </location>
</feature>
<gene>
    <name evidence="4" type="primary">LOC111110614</name>
</gene>
<keyword evidence="3" id="KW-1185">Reference proteome</keyword>
<dbReference type="KEGG" id="cvn:111110614"/>
<dbReference type="PROSITE" id="PS51406">
    <property type="entry name" value="FIBRINOGEN_C_2"/>
    <property type="match status" value="1"/>
</dbReference>
<dbReference type="CDD" id="cd00087">
    <property type="entry name" value="FReD"/>
    <property type="match status" value="1"/>
</dbReference>
<feature type="chain" id="PRO_5034190755" evidence="1">
    <location>
        <begin position="17"/>
        <end position="340"/>
    </location>
</feature>